<proteinExistence type="inferred from homology"/>
<evidence type="ECO:0000313" key="3">
    <source>
        <dbReference type="EMBL" id="ATB33392.1"/>
    </source>
</evidence>
<sequence>MEREGAKVERKQWGDEGEEAAVCFLVSQGYRIRARNYACRHGELDVVAERGDVLCFVEVRMRSTAAWGDPSQTVSFAKQRRVVKTALHYLGTHGVRDRMLRFDVISVVGRGERATVEHLPGAFDAGM</sequence>
<keyword evidence="4" id="KW-1185">Reference proteome</keyword>
<reference evidence="3 4" key="1">
    <citation type="submission" date="2017-06" db="EMBL/GenBank/DDBJ databases">
        <authorList>
            <person name="Kim H.J."/>
            <person name="Triplett B.A."/>
        </authorList>
    </citation>
    <scope>NUCLEOTIDE SEQUENCE [LARGE SCALE GENOMIC DNA]</scope>
    <source>
        <strain evidence="3 4">DSM 14713</strain>
    </source>
</reference>
<keyword evidence="3" id="KW-0255">Endonuclease</keyword>
<organism evidence="3 4">
    <name type="scientific">Melittangium boletus DSM 14713</name>
    <dbReference type="NCBI Taxonomy" id="1294270"/>
    <lineage>
        <taxon>Bacteria</taxon>
        <taxon>Pseudomonadati</taxon>
        <taxon>Myxococcota</taxon>
        <taxon>Myxococcia</taxon>
        <taxon>Myxococcales</taxon>
        <taxon>Cystobacterineae</taxon>
        <taxon>Archangiaceae</taxon>
        <taxon>Melittangium</taxon>
    </lineage>
</organism>
<dbReference type="AlphaFoldDB" id="A0A250IQ70"/>
<dbReference type="Gene3D" id="3.40.1350.10">
    <property type="match status" value="1"/>
</dbReference>
<evidence type="ECO:0000313" key="4">
    <source>
        <dbReference type="Proteomes" id="UP000217289"/>
    </source>
</evidence>
<dbReference type="Pfam" id="PF02021">
    <property type="entry name" value="UPF0102"/>
    <property type="match status" value="1"/>
</dbReference>
<dbReference type="InterPro" id="IPR011335">
    <property type="entry name" value="Restrct_endonuc-II-like"/>
</dbReference>
<comment type="similarity">
    <text evidence="1 2">Belongs to the UPF0102 family.</text>
</comment>
<dbReference type="NCBIfam" id="TIGR00252">
    <property type="entry name" value="YraN family protein"/>
    <property type="match status" value="1"/>
</dbReference>
<evidence type="ECO:0000256" key="1">
    <source>
        <dbReference type="ARBA" id="ARBA00006738"/>
    </source>
</evidence>
<dbReference type="PANTHER" id="PTHR34039">
    <property type="entry name" value="UPF0102 PROTEIN YRAN"/>
    <property type="match status" value="1"/>
</dbReference>
<dbReference type="CDD" id="cd20736">
    <property type="entry name" value="PoNe_Nuclease"/>
    <property type="match status" value="1"/>
</dbReference>
<dbReference type="InterPro" id="IPR011856">
    <property type="entry name" value="tRNA_endonuc-like_dom_sf"/>
</dbReference>
<dbReference type="Proteomes" id="UP000217289">
    <property type="component" value="Chromosome"/>
</dbReference>
<dbReference type="OrthoDB" id="9794876at2"/>
<dbReference type="RefSeq" id="WP_095981440.1">
    <property type="nucleotide sequence ID" value="NZ_CP022163.1"/>
</dbReference>
<gene>
    <name evidence="3" type="ORF">MEBOL_006884</name>
</gene>
<dbReference type="GO" id="GO:0004519">
    <property type="term" value="F:endonuclease activity"/>
    <property type="evidence" value="ECO:0007669"/>
    <property type="project" value="UniProtKB-KW"/>
</dbReference>
<dbReference type="NCBIfam" id="NF009154">
    <property type="entry name" value="PRK12497.3-3"/>
    <property type="match status" value="1"/>
</dbReference>
<dbReference type="HAMAP" id="MF_00048">
    <property type="entry name" value="UPF0102"/>
    <property type="match status" value="1"/>
</dbReference>
<name>A0A250IQ70_9BACT</name>
<dbReference type="InterPro" id="IPR003509">
    <property type="entry name" value="UPF0102_YraN-like"/>
</dbReference>
<dbReference type="KEGG" id="mbd:MEBOL_006884"/>
<dbReference type="PANTHER" id="PTHR34039:SF1">
    <property type="entry name" value="UPF0102 PROTEIN YRAN"/>
    <property type="match status" value="1"/>
</dbReference>
<dbReference type="GO" id="GO:0003676">
    <property type="term" value="F:nucleic acid binding"/>
    <property type="evidence" value="ECO:0007669"/>
    <property type="project" value="InterPro"/>
</dbReference>
<keyword evidence="3" id="KW-0540">Nuclease</keyword>
<dbReference type="EMBL" id="CP022163">
    <property type="protein sequence ID" value="ATB33392.1"/>
    <property type="molecule type" value="Genomic_DNA"/>
</dbReference>
<protein>
    <recommendedName>
        <fullName evidence="2">UPF0102 protein MEBOL_006884</fullName>
    </recommendedName>
</protein>
<keyword evidence="3" id="KW-0378">Hydrolase</keyword>
<dbReference type="NCBIfam" id="NF009150">
    <property type="entry name" value="PRK12497.1-3"/>
    <property type="match status" value="1"/>
</dbReference>
<dbReference type="SUPFAM" id="SSF52980">
    <property type="entry name" value="Restriction endonuclease-like"/>
    <property type="match status" value="1"/>
</dbReference>
<accession>A0A250IQ70</accession>
<evidence type="ECO:0000256" key="2">
    <source>
        <dbReference type="HAMAP-Rule" id="MF_00048"/>
    </source>
</evidence>